<dbReference type="GO" id="GO:0003682">
    <property type="term" value="F:chromatin binding"/>
    <property type="evidence" value="ECO:0007669"/>
    <property type="project" value="TreeGrafter"/>
</dbReference>
<keyword evidence="9" id="KW-1185">Reference proteome</keyword>
<dbReference type="GO" id="GO:0006261">
    <property type="term" value="P:DNA-templated DNA replication"/>
    <property type="evidence" value="ECO:0007669"/>
    <property type="project" value="TreeGrafter"/>
</dbReference>
<dbReference type="Pfam" id="PF20946">
    <property type="entry name" value="Ctf4_C"/>
    <property type="match status" value="1"/>
</dbReference>
<evidence type="ECO:0000259" key="6">
    <source>
        <dbReference type="Pfam" id="PF12341"/>
    </source>
</evidence>
<dbReference type="Proteomes" id="UP000218231">
    <property type="component" value="Unassembled WGS sequence"/>
</dbReference>
<accession>A0A2A2JFP7</accession>
<dbReference type="AlphaFoldDB" id="A0A2A2JFP7"/>
<feature type="compositionally biased region" description="Polar residues" evidence="5">
    <location>
        <begin position="643"/>
        <end position="654"/>
    </location>
</feature>
<feature type="compositionally biased region" description="Basic and acidic residues" evidence="5">
    <location>
        <begin position="8"/>
        <end position="44"/>
    </location>
</feature>
<sequence>MSDDDFELEPRRVGAPEDDSWIDKEDDANSKDKEKDEDSNDSFRPRKRRSQFLDDEAGVDKDDEKDDDPFFVEDDEAEKEDEEGAASRMSAISKSSKGSRKEEKENKEGRKKSPSRRVELDSDENTNMSADLGEIKKRYGFNNDGMSALEEFGFGTASVPAGNDKQTDFGEFDILDKPLDDFIVNDPPPKPVAAEYKPPVVPERFVSGSTPSSLSHRYLKWNTYGVVRSFANDTGSSIEIEFHDSTIHPEIVLDNDDTRYSLADISSKAVALASQEDKDESSELFVIHVASWDSESRRWNVTMPKKDGAVDLLVSRDLIAVLTKQNHIRTFTLTGTQRHVISHPGAFLTAAIYDSRIAICGTVGNYFLEGKKKAVEFTYSVSMYNLDRNWHKQSSNVTSILLPVKKSTQLLWLGFTNAGQLAFMDSNFVFHLRSPDGLWMPIFDGSTEIKAKSDSIWPIAIIETPQRNLRYLYNRGSKYPLVTLKTAPIVINWNLPLCAPESDKSKLEQEILLNELSQNEANSVEDLDKLSSLQVSHLQSLIKLFALACKSERDSRAAELAEFVGSAKGIQMMCNYASKLRKTALADKIAAVGREKMDNSSILMDSQRHVPREEIAPRRISIKAKRRPSNFSTLDDGNESDDSSASQVTSVVPDSQQISSTQQSIVSVTTSQLVTHAAIANSRISRNPFKRQEEQSNASFNSSSLSVFAELESAGDVSDRKRSAAFEKEPIKKQAKLSFGASKTIGKENDESVSPYSLWLTESESDLREQFAGDADDFTKFCTQRFRMLSAAEKKIWKDKASCITAT</sequence>
<reference evidence="8 9" key="1">
    <citation type="journal article" date="2017" name="Curr. Biol.">
        <title>Genome architecture and evolution of a unichromosomal asexual nematode.</title>
        <authorList>
            <person name="Fradin H."/>
            <person name="Zegar C."/>
            <person name="Gutwein M."/>
            <person name="Lucas J."/>
            <person name="Kovtun M."/>
            <person name="Corcoran D."/>
            <person name="Baugh L.R."/>
            <person name="Kiontke K."/>
            <person name="Gunsalus K."/>
            <person name="Fitch D.H."/>
            <person name="Piano F."/>
        </authorList>
    </citation>
    <scope>NUCLEOTIDE SEQUENCE [LARGE SCALE GENOMIC DNA]</scope>
    <source>
        <strain evidence="8">PF1309</strain>
    </source>
</reference>
<gene>
    <name evidence="8" type="ORF">WR25_23737</name>
</gene>
<evidence type="ECO:0000256" key="5">
    <source>
        <dbReference type="SAM" id="MobiDB-lite"/>
    </source>
</evidence>
<comment type="caution">
    <text evidence="8">The sequence shown here is derived from an EMBL/GenBank/DDBJ whole genome shotgun (WGS) entry which is preliminary data.</text>
</comment>
<dbReference type="PANTHER" id="PTHR19932">
    <property type="entry name" value="WD REPEAT AND HMG-BOX DNA BINDING PROTEIN"/>
    <property type="match status" value="1"/>
</dbReference>
<feature type="compositionally biased region" description="Acidic residues" evidence="5">
    <location>
        <begin position="53"/>
        <end position="84"/>
    </location>
</feature>
<evidence type="ECO:0000256" key="1">
    <source>
        <dbReference type="ARBA" id="ARBA00004123"/>
    </source>
</evidence>
<keyword evidence="3" id="KW-0677">Repeat</keyword>
<proteinExistence type="predicted"/>
<feature type="compositionally biased region" description="Basic and acidic residues" evidence="5">
    <location>
        <begin position="99"/>
        <end position="108"/>
    </location>
</feature>
<dbReference type="GO" id="GO:0000278">
    <property type="term" value="P:mitotic cell cycle"/>
    <property type="evidence" value="ECO:0007669"/>
    <property type="project" value="TreeGrafter"/>
</dbReference>
<feature type="region of interest" description="Disordered" evidence="5">
    <location>
        <begin position="613"/>
        <end position="663"/>
    </location>
</feature>
<dbReference type="InterPro" id="IPR022100">
    <property type="entry name" value="WDHD1/CFT4_beta-prop_2nd"/>
</dbReference>
<protein>
    <submittedName>
        <fullName evidence="8">Uncharacterized protein</fullName>
    </submittedName>
</protein>
<evidence type="ECO:0000259" key="7">
    <source>
        <dbReference type="Pfam" id="PF20946"/>
    </source>
</evidence>
<comment type="subcellular location">
    <subcellularLocation>
        <location evidence="1">Nucleus</location>
    </subcellularLocation>
</comment>
<dbReference type="InterPro" id="IPR048591">
    <property type="entry name" value="WDHD1/CFT4_hel"/>
</dbReference>
<feature type="region of interest" description="Disordered" evidence="5">
    <location>
        <begin position="1"/>
        <end position="129"/>
    </location>
</feature>
<dbReference type="STRING" id="2018661.A0A2A2JFP7"/>
<evidence type="ECO:0000313" key="8">
    <source>
        <dbReference type="EMBL" id="PAV60399.1"/>
    </source>
</evidence>
<organism evidence="8 9">
    <name type="scientific">Diploscapter pachys</name>
    <dbReference type="NCBI Taxonomy" id="2018661"/>
    <lineage>
        <taxon>Eukaryota</taxon>
        <taxon>Metazoa</taxon>
        <taxon>Ecdysozoa</taxon>
        <taxon>Nematoda</taxon>
        <taxon>Chromadorea</taxon>
        <taxon>Rhabditida</taxon>
        <taxon>Rhabditina</taxon>
        <taxon>Rhabditomorpha</taxon>
        <taxon>Rhabditoidea</taxon>
        <taxon>Rhabditidae</taxon>
        <taxon>Diploscapter</taxon>
    </lineage>
</organism>
<dbReference type="InterPro" id="IPR036910">
    <property type="entry name" value="HMG_box_dom_sf"/>
</dbReference>
<evidence type="ECO:0000256" key="2">
    <source>
        <dbReference type="ARBA" id="ARBA00022574"/>
    </source>
</evidence>
<keyword evidence="4" id="KW-0539">Nucleus</keyword>
<dbReference type="Pfam" id="PF12341">
    <property type="entry name" value="Mcl1_mid"/>
    <property type="match status" value="1"/>
</dbReference>
<dbReference type="GO" id="GO:0043596">
    <property type="term" value="C:nuclear replication fork"/>
    <property type="evidence" value="ECO:0007669"/>
    <property type="project" value="TreeGrafter"/>
</dbReference>
<dbReference type="Gene3D" id="1.10.30.10">
    <property type="entry name" value="High mobility group box domain"/>
    <property type="match status" value="1"/>
</dbReference>
<dbReference type="OrthoDB" id="427368at2759"/>
<evidence type="ECO:0000313" key="9">
    <source>
        <dbReference type="Proteomes" id="UP000218231"/>
    </source>
</evidence>
<dbReference type="EMBL" id="LIAE01010467">
    <property type="protein sequence ID" value="PAV60399.1"/>
    <property type="molecule type" value="Genomic_DNA"/>
</dbReference>
<dbReference type="GO" id="GO:0006281">
    <property type="term" value="P:DNA repair"/>
    <property type="evidence" value="ECO:0007669"/>
    <property type="project" value="TreeGrafter"/>
</dbReference>
<keyword evidence="2" id="KW-0853">WD repeat</keyword>
<feature type="domain" description="WDHD1/CFT4 helical bundle" evidence="7">
    <location>
        <begin position="510"/>
        <end position="598"/>
    </location>
</feature>
<feature type="domain" description="WDHD1/CFT4 second beta-propeller" evidence="6">
    <location>
        <begin position="204"/>
        <end position="497"/>
    </location>
</feature>
<dbReference type="PANTHER" id="PTHR19932:SF10">
    <property type="entry name" value="WD REPEAT AND HMG-BOX DNA-BINDING PROTEIN 1"/>
    <property type="match status" value="1"/>
</dbReference>
<evidence type="ECO:0000256" key="3">
    <source>
        <dbReference type="ARBA" id="ARBA00022737"/>
    </source>
</evidence>
<evidence type="ECO:0000256" key="4">
    <source>
        <dbReference type="ARBA" id="ARBA00023242"/>
    </source>
</evidence>
<name>A0A2A2JFP7_9BILA</name>